<protein>
    <submittedName>
        <fullName evidence="7">WD repeat protein Lub1</fullName>
    </submittedName>
</protein>
<evidence type="ECO:0000256" key="4">
    <source>
        <dbReference type="PROSITE-ProRule" id="PRU00221"/>
    </source>
</evidence>
<dbReference type="SUPFAM" id="SSF50978">
    <property type="entry name" value="WD40 repeat-like"/>
    <property type="match status" value="1"/>
</dbReference>
<dbReference type="PROSITE" id="PS51396">
    <property type="entry name" value="PUL"/>
    <property type="match status" value="1"/>
</dbReference>
<accession>A0ABP0E446</accession>
<dbReference type="EMBL" id="CAWUOM010000224">
    <property type="protein sequence ID" value="CAK7275363.1"/>
    <property type="molecule type" value="Genomic_DNA"/>
</dbReference>
<keyword evidence="8" id="KW-1185">Reference proteome</keyword>
<evidence type="ECO:0000313" key="8">
    <source>
        <dbReference type="Proteomes" id="UP001642501"/>
    </source>
</evidence>
<dbReference type="Pfam" id="PF08324">
    <property type="entry name" value="PUL"/>
    <property type="match status" value="1"/>
</dbReference>
<name>A0ABP0E446_9PEZI</name>
<reference evidence="7 8" key="1">
    <citation type="submission" date="2024-01" db="EMBL/GenBank/DDBJ databases">
        <authorList>
            <person name="Allen C."/>
            <person name="Tagirdzhanova G."/>
        </authorList>
    </citation>
    <scope>NUCLEOTIDE SEQUENCE [LARGE SCALE GENOMIC DNA]</scope>
    <source>
        <strain evidence="7 8">CBS 573.63</strain>
    </source>
</reference>
<dbReference type="InterPro" id="IPR001680">
    <property type="entry name" value="WD40_rpt"/>
</dbReference>
<feature type="repeat" description="WD" evidence="4">
    <location>
        <begin position="112"/>
        <end position="147"/>
    </location>
</feature>
<evidence type="ECO:0000256" key="2">
    <source>
        <dbReference type="ARBA" id="ARBA00022574"/>
    </source>
</evidence>
<dbReference type="InterPro" id="IPR019775">
    <property type="entry name" value="WD40_repeat_CS"/>
</dbReference>
<dbReference type="Pfam" id="PF00400">
    <property type="entry name" value="WD40"/>
    <property type="match status" value="2"/>
</dbReference>
<evidence type="ECO:0000256" key="3">
    <source>
        <dbReference type="ARBA" id="ARBA00022737"/>
    </source>
</evidence>
<evidence type="ECO:0000256" key="5">
    <source>
        <dbReference type="SAM" id="MobiDB-lite"/>
    </source>
</evidence>
<feature type="compositionally biased region" description="Polar residues" evidence="5">
    <location>
        <begin position="329"/>
        <end position="347"/>
    </location>
</feature>
<sequence length="669" mass="71698">MADSAGYFQLSACLNGHDKDVRAVCFPTPGSVFTASRDCTVQAWHETSASPPTYTMSLLAQGPYSFNSLAFLPPSISRPQYPKGLLLAGSQGQSIEVRKPDSDISDARVALLSGHSSNVSALDVSPNGEFLVSGDWDGRVKLWNTSTWENKLQLVGPDPNDKQRAIWAVLAYSDSIIMTGSADHVIRGYSLQNNTEKEGELQPGVFIRTPDVVRALCRARKHPSRAQIASAGNDFMIRLWQFNGAQVGTLRGHESFIYALDSLPTGELMGDINPSTLAGPEFIETKSGTKDGQTVMINSGGGNISVYQWSMGENQWLLVGSVIDSTAQEAETPSIDMTSSTTATKAESGSEGRKSFSHPLGPQAVFITLTQANFTPALNRIESINSNFPKQQIGTELALSPEQLSQLRSLVATLAKDVSSVPTTIPAMVPAISTVSFTVEPKIISVVLKVATAWPYKDRLPGLDILRCMAPCVSLAEYTDSQGNSALDTLLPSILDYPKKDGTELALDPKSVENNAMMALRIITNLFATAAGQQLIAKKAGEVVEFLSRVLDIAGRNARNLMVAWTSAASNLTAFALRQQEAKGRNSIGDSTAQLIKLLAIPVLDAADAEVVYRALIALGNLASIPGQGEYAAQVRSASARTWIKLAVDKVEDARVKAVGEELLQLLGA</sequence>
<dbReference type="Gene3D" id="1.25.10.10">
    <property type="entry name" value="Leucine-rich Repeat Variant"/>
    <property type="match status" value="1"/>
</dbReference>
<keyword evidence="3" id="KW-0677">Repeat</keyword>
<evidence type="ECO:0000313" key="7">
    <source>
        <dbReference type="EMBL" id="CAK7275363.1"/>
    </source>
</evidence>
<dbReference type="Pfam" id="PF09070">
    <property type="entry name" value="PFU"/>
    <property type="match status" value="1"/>
</dbReference>
<organism evidence="7 8">
    <name type="scientific">Sporothrix epigloea</name>
    <dbReference type="NCBI Taxonomy" id="1892477"/>
    <lineage>
        <taxon>Eukaryota</taxon>
        <taxon>Fungi</taxon>
        <taxon>Dikarya</taxon>
        <taxon>Ascomycota</taxon>
        <taxon>Pezizomycotina</taxon>
        <taxon>Sordariomycetes</taxon>
        <taxon>Sordariomycetidae</taxon>
        <taxon>Ophiostomatales</taxon>
        <taxon>Ophiostomataceae</taxon>
        <taxon>Sporothrix</taxon>
    </lineage>
</organism>
<dbReference type="PANTHER" id="PTHR19849">
    <property type="entry name" value="PHOSPHOLIPASE A-2-ACTIVATING PROTEIN"/>
    <property type="match status" value="1"/>
</dbReference>
<proteinExistence type="predicted"/>
<dbReference type="InterPro" id="IPR015943">
    <property type="entry name" value="WD40/YVTN_repeat-like_dom_sf"/>
</dbReference>
<dbReference type="InterPro" id="IPR013535">
    <property type="entry name" value="PUL_dom"/>
</dbReference>
<dbReference type="InterPro" id="IPR015155">
    <property type="entry name" value="PFU"/>
</dbReference>
<dbReference type="InterPro" id="IPR036322">
    <property type="entry name" value="WD40_repeat_dom_sf"/>
</dbReference>
<dbReference type="Proteomes" id="UP001642501">
    <property type="component" value="Unassembled WGS sequence"/>
</dbReference>
<evidence type="ECO:0000256" key="1">
    <source>
        <dbReference type="ARBA" id="ARBA00022490"/>
    </source>
</evidence>
<keyword evidence="1" id="KW-0963">Cytoplasm</keyword>
<dbReference type="PROSITE" id="PS50082">
    <property type="entry name" value="WD_REPEATS_2"/>
    <property type="match status" value="1"/>
</dbReference>
<dbReference type="PROSITE" id="PS50294">
    <property type="entry name" value="WD_REPEATS_REGION"/>
    <property type="match status" value="1"/>
</dbReference>
<feature type="domain" description="PUL" evidence="6">
    <location>
        <begin position="359"/>
        <end position="666"/>
    </location>
</feature>
<comment type="caution">
    <text evidence="7">The sequence shown here is derived from an EMBL/GenBank/DDBJ whole genome shotgun (WGS) entry which is preliminary data.</text>
</comment>
<dbReference type="InterPro" id="IPR011989">
    <property type="entry name" value="ARM-like"/>
</dbReference>
<dbReference type="SMART" id="SM00320">
    <property type="entry name" value="WD40"/>
    <property type="match status" value="5"/>
</dbReference>
<dbReference type="PANTHER" id="PTHR19849:SF0">
    <property type="entry name" value="PHOSPHOLIPASE A-2-ACTIVATING PROTEIN"/>
    <property type="match status" value="1"/>
</dbReference>
<dbReference type="PROSITE" id="PS00678">
    <property type="entry name" value="WD_REPEATS_1"/>
    <property type="match status" value="1"/>
</dbReference>
<evidence type="ECO:0000259" key="6">
    <source>
        <dbReference type="PROSITE" id="PS51396"/>
    </source>
</evidence>
<gene>
    <name evidence="7" type="primary">lub1</name>
    <name evidence="7" type="ORF">SEPCBS57363_006642</name>
</gene>
<keyword evidence="2 4" id="KW-0853">WD repeat</keyword>
<dbReference type="Gene3D" id="2.130.10.10">
    <property type="entry name" value="YVTN repeat-like/Quinoprotein amine dehydrogenase"/>
    <property type="match status" value="1"/>
</dbReference>
<feature type="region of interest" description="Disordered" evidence="5">
    <location>
        <begin position="329"/>
        <end position="357"/>
    </location>
</feature>